<protein>
    <submittedName>
        <fullName evidence="2">Uncharacterized protein</fullName>
    </submittedName>
</protein>
<name>I7LSZ6_TETTS</name>
<feature type="compositionally biased region" description="Low complexity" evidence="1">
    <location>
        <begin position="272"/>
        <end position="288"/>
    </location>
</feature>
<evidence type="ECO:0000313" key="3">
    <source>
        <dbReference type="Proteomes" id="UP000009168"/>
    </source>
</evidence>
<feature type="region of interest" description="Disordered" evidence="1">
    <location>
        <begin position="196"/>
        <end position="230"/>
    </location>
</feature>
<dbReference type="EMBL" id="GG662514">
    <property type="protein sequence ID" value="EAR83962.3"/>
    <property type="molecule type" value="Genomic_DNA"/>
</dbReference>
<dbReference type="OMA" id="TRFIVNT"/>
<feature type="compositionally biased region" description="Low complexity" evidence="1">
    <location>
        <begin position="196"/>
        <end position="207"/>
    </location>
</feature>
<dbReference type="HOGENOM" id="CLU_822541_0_0_1"/>
<dbReference type="RefSeq" id="XP_001031625.3">
    <property type="nucleotide sequence ID" value="XM_001031625.3"/>
</dbReference>
<feature type="compositionally biased region" description="Polar residues" evidence="1">
    <location>
        <begin position="289"/>
        <end position="299"/>
    </location>
</feature>
<feature type="compositionally biased region" description="Polar residues" evidence="1">
    <location>
        <begin position="317"/>
        <end position="327"/>
    </location>
</feature>
<accession>I7LSZ6</accession>
<gene>
    <name evidence="2" type="ORF">TTHERM_00773720</name>
</gene>
<keyword evidence="3" id="KW-1185">Reference proteome</keyword>
<evidence type="ECO:0000256" key="1">
    <source>
        <dbReference type="SAM" id="MobiDB-lite"/>
    </source>
</evidence>
<dbReference type="AlphaFoldDB" id="I7LSZ6"/>
<organism evidence="2 3">
    <name type="scientific">Tetrahymena thermophila (strain SB210)</name>
    <dbReference type="NCBI Taxonomy" id="312017"/>
    <lineage>
        <taxon>Eukaryota</taxon>
        <taxon>Sar</taxon>
        <taxon>Alveolata</taxon>
        <taxon>Ciliophora</taxon>
        <taxon>Intramacronucleata</taxon>
        <taxon>Oligohymenophorea</taxon>
        <taxon>Hymenostomatida</taxon>
        <taxon>Tetrahymenina</taxon>
        <taxon>Tetrahymenidae</taxon>
        <taxon>Tetrahymena</taxon>
    </lineage>
</organism>
<dbReference type="InParanoid" id="I7LSZ6"/>
<reference evidence="3" key="1">
    <citation type="journal article" date="2006" name="PLoS Biol.">
        <title>Macronuclear genome sequence of the ciliate Tetrahymena thermophila, a model eukaryote.</title>
        <authorList>
            <person name="Eisen J.A."/>
            <person name="Coyne R.S."/>
            <person name="Wu M."/>
            <person name="Wu D."/>
            <person name="Thiagarajan M."/>
            <person name="Wortman J.R."/>
            <person name="Badger J.H."/>
            <person name="Ren Q."/>
            <person name="Amedeo P."/>
            <person name="Jones K.M."/>
            <person name="Tallon L.J."/>
            <person name="Delcher A.L."/>
            <person name="Salzberg S.L."/>
            <person name="Silva J.C."/>
            <person name="Haas B.J."/>
            <person name="Majoros W.H."/>
            <person name="Farzad M."/>
            <person name="Carlton J.M."/>
            <person name="Smith R.K. Jr."/>
            <person name="Garg J."/>
            <person name="Pearlman R.E."/>
            <person name="Karrer K.M."/>
            <person name="Sun L."/>
            <person name="Manning G."/>
            <person name="Elde N.C."/>
            <person name="Turkewitz A.P."/>
            <person name="Asai D.J."/>
            <person name="Wilkes D.E."/>
            <person name="Wang Y."/>
            <person name="Cai H."/>
            <person name="Collins K."/>
            <person name="Stewart B.A."/>
            <person name="Lee S.R."/>
            <person name="Wilamowska K."/>
            <person name="Weinberg Z."/>
            <person name="Ruzzo W.L."/>
            <person name="Wloga D."/>
            <person name="Gaertig J."/>
            <person name="Frankel J."/>
            <person name="Tsao C.-C."/>
            <person name="Gorovsky M.A."/>
            <person name="Keeling P.J."/>
            <person name="Waller R.F."/>
            <person name="Patron N.J."/>
            <person name="Cherry J.M."/>
            <person name="Stover N.A."/>
            <person name="Krieger C.J."/>
            <person name="del Toro C."/>
            <person name="Ryder H.F."/>
            <person name="Williamson S.C."/>
            <person name="Barbeau R.A."/>
            <person name="Hamilton E.P."/>
            <person name="Orias E."/>
        </authorList>
    </citation>
    <scope>NUCLEOTIDE SEQUENCE [LARGE SCALE GENOMIC DNA]</scope>
    <source>
        <strain evidence="3">SB210</strain>
    </source>
</reference>
<dbReference type="GeneID" id="7823697"/>
<feature type="region of interest" description="Disordered" evidence="1">
    <location>
        <begin position="272"/>
        <end position="338"/>
    </location>
</feature>
<dbReference type="Proteomes" id="UP000009168">
    <property type="component" value="Unassembled WGS sequence"/>
</dbReference>
<dbReference type="KEGG" id="tet:TTHERM_00773720"/>
<proteinExistence type="predicted"/>
<sequence>MGDQDKETQSTKTSTLNQIEEKQQKVIAKIKELFEKENFKKNTHLTRFIVNTTTNAVHLNGVLSEKSVQEISVDHKLLDEILKKDELKDVIKYSPQELTVAPTWKKLRNILYIKNIDKDLKNELQQLIEQDIKPHTIYYKSEQQNIVDSIKITINEPNQEENITKALFDKLFFKKYTIGEKEVTIDCSIEEEQFTAPAQQPHPQQHPNHTFRVSRDNYPTTIDPRQQQQLQQQQMIIMNQMLMQMQKQSRNMQFQKNNRQQQNQNGRQYVNKNVNNLNNNTKSSGNNLYQPSSNSNRSMNKQDRNHKGGKNHKGGNRQNSKQGQKVFNATDKDFPSLQ</sequence>
<evidence type="ECO:0000313" key="2">
    <source>
        <dbReference type="EMBL" id="EAR83962.3"/>
    </source>
</evidence>